<reference evidence="3 4" key="1">
    <citation type="submission" date="2018-10" db="EMBL/GenBank/DDBJ databases">
        <title>Pan-genome distribution and transcriptional activeness of fungal secondary metabolism genes in Aspergillus section Fumigati.</title>
        <authorList>
            <person name="Takahashi H."/>
            <person name="Umemura M."/>
            <person name="Ninomiya A."/>
            <person name="Kusuya Y."/>
            <person name="Urayama S."/>
            <person name="Shimizu M."/>
            <person name="Watanabe A."/>
            <person name="Kamei K."/>
            <person name="Yaguchi T."/>
            <person name="Hagiwara D."/>
        </authorList>
    </citation>
    <scope>NUCLEOTIDE SEQUENCE [LARGE SCALE GENOMIC DNA]</scope>
    <source>
        <strain evidence="3 4">IFM 55266</strain>
    </source>
</reference>
<feature type="transmembrane region" description="Helical" evidence="2">
    <location>
        <begin position="120"/>
        <end position="138"/>
    </location>
</feature>
<name>A0A9P3EPQ3_9EURO</name>
<dbReference type="GO" id="GO:0016020">
    <property type="term" value="C:membrane"/>
    <property type="evidence" value="ECO:0007669"/>
    <property type="project" value="TreeGrafter"/>
</dbReference>
<dbReference type="Gene3D" id="1.20.120.1630">
    <property type="match status" value="1"/>
</dbReference>
<keyword evidence="2" id="KW-0472">Membrane</keyword>
<evidence type="ECO:0000256" key="2">
    <source>
        <dbReference type="SAM" id="Phobius"/>
    </source>
</evidence>
<organism evidence="3 4">
    <name type="scientific">Aspergillus pseudoviridinutans</name>
    <dbReference type="NCBI Taxonomy" id="1517512"/>
    <lineage>
        <taxon>Eukaryota</taxon>
        <taxon>Fungi</taxon>
        <taxon>Dikarya</taxon>
        <taxon>Ascomycota</taxon>
        <taxon>Pezizomycotina</taxon>
        <taxon>Eurotiomycetes</taxon>
        <taxon>Eurotiomycetidae</taxon>
        <taxon>Eurotiales</taxon>
        <taxon>Aspergillaceae</taxon>
        <taxon>Aspergillus</taxon>
        <taxon>Aspergillus subgen. Fumigati</taxon>
    </lineage>
</organism>
<dbReference type="EMBL" id="BHVY01000001">
    <property type="protein sequence ID" value="GIJ82854.1"/>
    <property type="molecule type" value="Genomic_DNA"/>
</dbReference>
<evidence type="ECO:0000256" key="1">
    <source>
        <dbReference type="SAM" id="MobiDB-lite"/>
    </source>
</evidence>
<feature type="compositionally biased region" description="Polar residues" evidence="1">
    <location>
        <begin position="419"/>
        <end position="429"/>
    </location>
</feature>
<keyword evidence="4" id="KW-1185">Reference proteome</keyword>
<feature type="transmembrane region" description="Helical" evidence="2">
    <location>
        <begin position="216"/>
        <end position="240"/>
    </location>
</feature>
<accession>A0A9P3EPQ3</accession>
<evidence type="ECO:0000313" key="4">
    <source>
        <dbReference type="Proteomes" id="UP001043456"/>
    </source>
</evidence>
<evidence type="ECO:0008006" key="5">
    <source>
        <dbReference type="Google" id="ProtNLM"/>
    </source>
</evidence>
<feature type="region of interest" description="Disordered" evidence="1">
    <location>
        <begin position="400"/>
        <end position="435"/>
    </location>
</feature>
<evidence type="ECO:0000313" key="3">
    <source>
        <dbReference type="EMBL" id="GIJ82854.1"/>
    </source>
</evidence>
<dbReference type="Proteomes" id="UP001043456">
    <property type="component" value="Unassembled WGS sequence"/>
</dbReference>
<proteinExistence type="predicted"/>
<dbReference type="InterPro" id="IPR010721">
    <property type="entry name" value="UstE-like"/>
</dbReference>
<gene>
    <name evidence="3" type="ORF">Asppvi_001369</name>
</gene>
<dbReference type="OrthoDB" id="201504at2759"/>
<feature type="transmembrane region" description="Helical" evidence="2">
    <location>
        <begin position="150"/>
        <end position="170"/>
    </location>
</feature>
<dbReference type="Pfam" id="PF06966">
    <property type="entry name" value="DUF1295"/>
    <property type="match status" value="1"/>
</dbReference>
<dbReference type="RefSeq" id="XP_043153601.1">
    <property type="nucleotide sequence ID" value="XM_043297666.1"/>
</dbReference>
<dbReference type="PANTHER" id="PTHR32251:SF23">
    <property type="entry name" value="3-OXO-5-ALPHA-STEROID 4-DEHYDROGENASE (DUF1295)"/>
    <property type="match status" value="1"/>
</dbReference>
<dbReference type="GeneID" id="66999982"/>
<protein>
    <recommendedName>
        <fullName evidence="5">DUF1295 domain protein</fullName>
    </recommendedName>
</protein>
<keyword evidence="2" id="KW-1133">Transmembrane helix</keyword>
<comment type="caution">
    <text evidence="3">The sequence shown here is derived from an EMBL/GenBank/DDBJ whole genome shotgun (WGS) entry which is preliminary data.</text>
</comment>
<dbReference type="AlphaFoldDB" id="A0A9P3EPQ3"/>
<dbReference type="PANTHER" id="PTHR32251">
    <property type="entry name" value="3-OXO-5-ALPHA-STEROID 4-DEHYDROGENASE"/>
    <property type="match status" value="1"/>
</dbReference>
<feature type="compositionally biased region" description="Basic residues" evidence="1">
    <location>
        <begin position="402"/>
        <end position="413"/>
    </location>
</feature>
<feature type="transmembrane region" description="Helical" evidence="2">
    <location>
        <begin position="260"/>
        <end position="281"/>
    </location>
</feature>
<sequence>MRRSSSPKAVRVPSNGNACPRRHDGISLFCLDVLILLGRKENSQNHRRVCNIQTATPALKFFEMAIPLPQVHSVVDCASFNRTVLPFLSQLTTLPAQLQVAAATKDVDALKDIYLSTNPFISALGFTLVLWVLFVVSAEINRNYSQVDRFWSILPAVYNVHFVAWARMWGIQNQSLDTIAVITLLWSVRLTFTYWRKGGYQIGSEDYRWEIVKSQINNRFLFFLLNVTFISFIQPMLLLLVTAPTYNFILLSRLPGFEPFGLPDLVFSRLAFFFLIIEYFADQQQWNFQSAKKEYQKTARIPDQYKGQFTPEDLERGFVVSGLWSLSRHPNFVAEQAFWLTLYLWNCYRTDSYIQWTGLGVLGYLLIFQSSTRLTESISASKYPEYSEYQARVGRFIPRFSVKPKHNGSKKKAPRSETESASAGDQVTQEGKKSR</sequence>
<keyword evidence="2" id="KW-0812">Transmembrane</keyword>